<evidence type="ECO:0000313" key="2">
    <source>
        <dbReference type="EMBL" id="KNX36166.1"/>
    </source>
</evidence>
<name>A0A0L6CE66_9MICO</name>
<feature type="compositionally biased region" description="Basic and acidic residues" evidence="1">
    <location>
        <begin position="113"/>
        <end position="126"/>
    </location>
</feature>
<reference evidence="3" key="1">
    <citation type="submission" date="2015-03" db="EMBL/GenBank/DDBJ databases">
        <title>Luteipulveratus halotolerans sp. nov., a novel actinobacterium (Dermacoccaceae) from Sarawak, Malaysia.</title>
        <authorList>
            <person name="Juboi H."/>
            <person name="Basik A."/>
            <person name="Shamsul S.S."/>
            <person name="Arnold P."/>
            <person name="Schmitt E.K."/>
            <person name="Sanglier J.-J."/>
            <person name="Yeo T."/>
        </authorList>
    </citation>
    <scope>NUCLEOTIDE SEQUENCE [LARGE SCALE GENOMIC DNA]</scope>
    <source>
        <strain evidence="3">C296001</strain>
    </source>
</reference>
<dbReference type="Proteomes" id="UP000037397">
    <property type="component" value="Unassembled WGS sequence"/>
</dbReference>
<organism evidence="2 3">
    <name type="scientific">Luteipulveratus halotolerans</name>
    <dbReference type="NCBI Taxonomy" id="1631356"/>
    <lineage>
        <taxon>Bacteria</taxon>
        <taxon>Bacillati</taxon>
        <taxon>Actinomycetota</taxon>
        <taxon>Actinomycetes</taxon>
        <taxon>Micrococcales</taxon>
        <taxon>Dermacoccaceae</taxon>
        <taxon>Luteipulveratus</taxon>
    </lineage>
</organism>
<dbReference type="STRING" id="1631356.VV01_01785"/>
<keyword evidence="3" id="KW-1185">Reference proteome</keyword>
<evidence type="ECO:0000313" key="3">
    <source>
        <dbReference type="Proteomes" id="UP000037397"/>
    </source>
</evidence>
<feature type="region of interest" description="Disordered" evidence="1">
    <location>
        <begin position="100"/>
        <end position="126"/>
    </location>
</feature>
<protein>
    <submittedName>
        <fullName evidence="2">Uncharacterized protein</fullName>
    </submittedName>
</protein>
<proteinExistence type="predicted"/>
<evidence type="ECO:0000256" key="1">
    <source>
        <dbReference type="SAM" id="MobiDB-lite"/>
    </source>
</evidence>
<comment type="caution">
    <text evidence="2">The sequence shown here is derived from an EMBL/GenBank/DDBJ whole genome shotgun (WGS) entry which is preliminary data.</text>
</comment>
<dbReference type="AlphaFoldDB" id="A0A0L6CE66"/>
<accession>A0A0L6CE66</accession>
<dbReference type="EMBL" id="LAIR01000002">
    <property type="protein sequence ID" value="KNX36166.1"/>
    <property type="molecule type" value="Genomic_DNA"/>
</dbReference>
<gene>
    <name evidence="2" type="ORF">VV01_01785</name>
</gene>
<sequence>MTDEQTEIPMTDPLEHGLTITINQPWADQVGPAGVDAYVRALVDLAEGYDGEPAGEVEQRLRDRLDTDGVRLADPSYSRVAEQIAVAGNDLCVVGPDGAVLHGRLPHPRPHHSTADPEHPDRPRFS</sequence>